<evidence type="ECO:0000313" key="2">
    <source>
        <dbReference type="Proteomes" id="UP000247409"/>
    </source>
</evidence>
<proteinExistence type="predicted"/>
<dbReference type="Proteomes" id="UP000247409">
    <property type="component" value="Unassembled WGS sequence"/>
</dbReference>
<sequence>MLSENQKEVIKNRINAETDIPFLRESTEDRVIKSVIETLNPHIEPALRQICPTPYVDCIKIALTEGIPTEERRLQISAILREQLVDPLADQLNGKLDMALIPESMELRVLEVFAKKIVDEFVEWTVAEIDERMGISLSASREAAGF</sequence>
<dbReference type="AlphaFoldDB" id="A0A2V3J618"/>
<gene>
    <name evidence="1" type="ORF">BWQ96_00405</name>
</gene>
<protein>
    <submittedName>
        <fullName evidence="1">Uncharacterized protein</fullName>
    </submittedName>
</protein>
<keyword evidence="2" id="KW-1185">Reference proteome</keyword>
<comment type="caution">
    <text evidence="1">The sequence shown here is derived from an EMBL/GenBank/DDBJ whole genome shotgun (WGS) entry which is preliminary data.</text>
</comment>
<dbReference type="OrthoDB" id="10253085at2759"/>
<reference evidence="1 2" key="1">
    <citation type="journal article" date="2018" name="Mol. Biol. Evol.">
        <title>Analysis of the draft genome of the red seaweed Gracilariopsis chorda provides insights into genome size evolution in Rhodophyta.</title>
        <authorList>
            <person name="Lee J."/>
            <person name="Yang E.C."/>
            <person name="Graf L."/>
            <person name="Yang J.H."/>
            <person name="Qiu H."/>
            <person name="Zel Zion U."/>
            <person name="Chan C.X."/>
            <person name="Stephens T.G."/>
            <person name="Weber A.P.M."/>
            <person name="Boo G.H."/>
            <person name="Boo S.M."/>
            <person name="Kim K.M."/>
            <person name="Shin Y."/>
            <person name="Jung M."/>
            <person name="Lee S.J."/>
            <person name="Yim H.S."/>
            <person name="Lee J.H."/>
            <person name="Bhattacharya D."/>
            <person name="Yoon H.S."/>
        </authorList>
    </citation>
    <scope>NUCLEOTIDE SEQUENCE [LARGE SCALE GENOMIC DNA]</scope>
    <source>
        <strain evidence="1 2">SKKU-2015</strain>
        <tissue evidence="1">Whole body</tissue>
    </source>
</reference>
<accession>A0A2V3J618</accession>
<name>A0A2V3J618_9FLOR</name>
<evidence type="ECO:0000313" key="1">
    <source>
        <dbReference type="EMBL" id="PXF49753.1"/>
    </source>
</evidence>
<organism evidence="1 2">
    <name type="scientific">Gracilariopsis chorda</name>
    <dbReference type="NCBI Taxonomy" id="448386"/>
    <lineage>
        <taxon>Eukaryota</taxon>
        <taxon>Rhodophyta</taxon>
        <taxon>Florideophyceae</taxon>
        <taxon>Rhodymeniophycidae</taxon>
        <taxon>Gracilariales</taxon>
        <taxon>Gracilariaceae</taxon>
        <taxon>Gracilariopsis</taxon>
    </lineage>
</organism>
<dbReference type="EMBL" id="NBIV01000002">
    <property type="protein sequence ID" value="PXF49753.1"/>
    <property type="molecule type" value="Genomic_DNA"/>
</dbReference>